<evidence type="ECO:0008006" key="4">
    <source>
        <dbReference type="Google" id="ProtNLM"/>
    </source>
</evidence>
<comment type="caution">
    <text evidence="2">The sequence shown here is derived from an EMBL/GenBank/DDBJ whole genome shotgun (WGS) entry which is preliminary data.</text>
</comment>
<dbReference type="GO" id="GO:0016787">
    <property type="term" value="F:hydrolase activity"/>
    <property type="evidence" value="ECO:0007669"/>
    <property type="project" value="UniProtKB-KW"/>
</dbReference>
<dbReference type="InterPro" id="IPR005754">
    <property type="entry name" value="Sortase"/>
</dbReference>
<dbReference type="SUPFAM" id="SSF63817">
    <property type="entry name" value="Sortase"/>
    <property type="match status" value="1"/>
</dbReference>
<dbReference type="AlphaFoldDB" id="A0A1F7X240"/>
<sequence length="223" mass="25346">MQKKIFRVCALILALSGIVILFSSIYPILYYDWESAKKYPILISPLVDEDTASFKFSKKDYTKPDIWFPNAKYLDKENGENSIKNFTISIPKLGIENAIVTVGGDDLSKSLIQFPGTSIPGEEGNTVIFGHSILPIFYNPKRYIAIFSTLNKLEKGDKLYVFYDNITYEYGVESMFEVYPDDIQILEQNSDNSYISLVTCTPPGDPRKPRRLIVRLSLALLDN</sequence>
<organism evidence="2 3">
    <name type="scientific">Candidatus Woesebacteria bacterium RBG_13_34_9</name>
    <dbReference type="NCBI Taxonomy" id="1802477"/>
    <lineage>
        <taxon>Bacteria</taxon>
        <taxon>Candidatus Woeseibacteriota</taxon>
    </lineage>
</organism>
<reference evidence="2 3" key="1">
    <citation type="journal article" date="2016" name="Nat. Commun.">
        <title>Thousands of microbial genomes shed light on interconnected biogeochemical processes in an aquifer system.</title>
        <authorList>
            <person name="Anantharaman K."/>
            <person name="Brown C.T."/>
            <person name="Hug L.A."/>
            <person name="Sharon I."/>
            <person name="Castelle C.J."/>
            <person name="Probst A.J."/>
            <person name="Thomas B.C."/>
            <person name="Singh A."/>
            <person name="Wilkins M.J."/>
            <person name="Karaoz U."/>
            <person name="Brodie E.L."/>
            <person name="Williams K.H."/>
            <person name="Hubbard S.S."/>
            <person name="Banfield J.F."/>
        </authorList>
    </citation>
    <scope>NUCLEOTIDE SEQUENCE [LARGE SCALE GENOMIC DNA]</scope>
</reference>
<protein>
    <recommendedName>
        <fullName evidence="4">Sortase</fullName>
    </recommendedName>
</protein>
<evidence type="ECO:0000313" key="3">
    <source>
        <dbReference type="Proteomes" id="UP000179219"/>
    </source>
</evidence>
<evidence type="ECO:0000256" key="1">
    <source>
        <dbReference type="ARBA" id="ARBA00022801"/>
    </source>
</evidence>
<dbReference type="Pfam" id="PF04203">
    <property type="entry name" value="Sortase"/>
    <property type="match status" value="1"/>
</dbReference>
<name>A0A1F7X240_9BACT</name>
<dbReference type="Proteomes" id="UP000179219">
    <property type="component" value="Unassembled WGS sequence"/>
</dbReference>
<dbReference type="NCBIfam" id="TIGR01076">
    <property type="entry name" value="sortase_fam"/>
    <property type="match status" value="1"/>
</dbReference>
<dbReference type="InterPro" id="IPR023365">
    <property type="entry name" value="Sortase_dom-sf"/>
</dbReference>
<dbReference type="Gene3D" id="2.40.260.10">
    <property type="entry name" value="Sortase"/>
    <property type="match status" value="1"/>
</dbReference>
<gene>
    <name evidence="2" type="ORF">A2159_03620</name>
</gene>
<proteinExistence type="predicted"/>
<keyword evidence="1" id="KW-0378">Hydrolase</keyword>
<accession>A0A1F7X240</accession>
<evidence type="ECO:0000313" key="2">
    <source>
        <dbReference type="EMBL" id="OGM09150.1"/>
    </source>
</evidence>
<dbReference type="EMBL" id="MGFP01000026">
    <property type="protein sequence ID" value="OGM09150.1"/>
    <property type="molecule type" value="Genomic_DNA"/>
</dbReference>